<accession>A0A101M5I0</accession>
<dbReference type="AlphaFoldDB" id="A0A101M5I0"/>
<name>A0A101M5I0_PICGL</name>
<gene>
    <name evidence="1" type="ORF">ABT39_MTgene1161</name>
</gene>
<geneLocation type="mitochondrion" evidence="1"/>
<evidence type="ECO:0000313" key="1">
    <source>
        <dbReference type="EMBL" id="KUM51314.1"/>
    </source>
</evidence>
<dbReference type="EMBL" id="LKAM01000001">
    <property type="protein sequence ID" value="KUM51314.1"/>
    <property type="molecule type" value="Genomic_DNA"/>
</dbReference>
<organism evidence="1">
    <name type="scientific">Picea glauca</name>
    <name type="common">White spruce</name>
    <name type="synonym">Pinus glauca</name>
    <dbReference type="NCBI Taxonomy" id="3330"/>
    <lineage>
        <taxon>Eukaryota</taxon>
        <taxon>Viridiplantae</taxon>
        <taxon>Streptophyta</taxon>
        <taxon>Embryophyta</taxon>
        <taxon>Tracheophyta</taxon>
        <taxon>Spermatophyta</taxon>
        <taxon>Pinopsida</taxon>
        <taxon>Pinidae</taxon>
        <taxon>Conifers I</taxon>
        <taxon>Pinales</taxon>
        <taxon>Pinaceae</taxon>
        <taxon>Picea</taxon>
    </lineage>
</organism>
<proteinExistence type="predicted"/>
<sequence>MGYTLYRFRVTRSAHTLYLLSLLSTDIAQIMASLILSLSFSYTLELRYSPAATPINYGLPSAYTYEESFQLVGQKRAKAVRVLP</sequence>
<keyword evidence="1" id="KW-0496">Mitochondrion</keyword>
<protein>
    <submittedName>
        <fullName evidence="1">Uncharacterized protein</fullName>
    </submittedName>
</protein>
<reference evidence="1" key="1">
    <citation type="journal article" date="2015" name="Genome Biol. Evol.">
        <title>Organellar Genomes of White Spruce (Picea glauca): Assembly and Annotation.</title>
        <authorList>
            <person name="Jackman S.D."/>
            <person name="Warren R.L."/>
            <person name="Gibb E.A."/>
            <person name="Vandervalk B.P."/>
            <person name="Mohamadi H."/>
            <person name="Chu J."/>
            <person name="Raymond A."/>
            <person name="Pleasance S."/>
            <person name="Coope R."/>
            <person name="Wildung M.R."/>
            <person name="Ritland C.E."/>
            <person name="Bousquet J."/>
            <person name="Jones S.J."/>
            <person name="Bohlmann J."/>
            <person name="Birol I."/>
        </authorList>
    </citation>
    <scope>NUCLEOTIDE SEQUENCE [LARGE SCALE GENOMIC DNA]</scope>
    <source>
        <tissue evidence="1">Flushing bud</tissue>
    </source>
</reference>
<comment type="caution">
    <text evidence="1">The sequence shown here is derived from an EMBL/GenBank/DDBJ whole genome shotgun (WGS) entry which is preliminary data.</text>
</comment>